<dbReference type="GO" id="GO:0070573">
    <property type="term" value="F:metallodipeptidase activity"/>
    <property type="evidence" value="ECO:0007669"/>
    <property type="project" value="InterPro"/>
</dbReference>
<dbReference type="InterPro" id="IPR032466">
    <property type="entry name" value="Metal_Hydrolase"/>
</dbReference>
<name>A0A553PLB5_TIGCA</name>
<evidence type="ECO:0000313" key="5">
    <source>
        <dbReference type="Proteomes" id="UP000318571"/>
    </source>
</evidence>
<dbReference type="Gene3D" id="3.20.20.140">
    <property type="entry name" value="Metal-dependent hydrolases"/>
    <property type="match status" value="1"/>
</dbReference>
<sequence>MKLSDNFVYSKRDLVVVGIAIGLIVALLGVGFGVSAKPAVPMGRSELPPQSSFERALSILEEAPVIDGHNDFAMTVRDLFQNDLSKFNFNSNLSEREELSDYPMDHTDLPRLRKGRIGAQFWSAYVSCGSQYKDAVQLFMEQIDFIKRLVNEYPNDLQFATSTQDILDGFKSKKIASLIGVESGHAIGSSVAILRTLYELGARYMTLTHTCNTPWADSSEAEQNIPPRSQGLSDFGQLVVQEMNRLGMLVDISHVSKDTMKDALSASKAPVMFSHSSARALCSQARNVPDEVLLDLKSNGGIIMVNFYSCFLIDDCQERNATVLDVVAHINHIRNLIGVDHIGLGGDFNGVESLPIGLEDTSKYPNLFVALLEDKTHDWTEAELAQISSGNLLRVFKKVEDVRDMLKRNDPEQTWIDPNDLHRSETSCQSETS</sequence>
<gene>
    <name evidence="4" type="ORF">TCAL_06816</name>
</gene>
<proteinExistence type="inferred from homology"/>
<keyword evidence="1" id="KW-0862">Zinc</keyword>
<keyword evidence="1" id="KW-0482">Metalloprotease</keyword>
<keyword evidence="1" id="KW-0325">Glycoprotein</keyword>
<dbReference type="EC" id="3.4.13.19" evidence="1"/>
<dbReference type="OMA" id="CDHPRNI"/>
<protein>
    <recommendedName>
        <fullName evidence="1">Dipeptidase</fullName>
        <ecNumber evidence="1">3.4.13.19</ecNumber>
    </recommendedName>
</protein>
<evidence type="ECO:0000313" key="4">
    <source>
        <dbReference type="EMBL" id="TRY78475.1"/>
    </source>
</evidence>
<dbReference type="Proteomes" id="UP000318571">
    <property type="component" value="Chromosome 11"/>
</dbReference>
<evidence type="ECO:0000256" key="1">
    <source>
        <dbReference type="RuleBase" id="RU341113"/>
    </source>
</evidence>
<keyword evidence="1" id="KW-0645">Protease</keyword>
<keyword evidence="1" id="KW-0378">Hydrolase</keyword>
<dbReference type="CDD" id="cd01301">
    <property type="entry name" value="rDP_like"/>
    <property type="match status" value="1"/>
</dbReference>
<reference evidence="4 5" key="1">
    <citation type="journal article" date="2018" name="Nat. Ecol. Evol.">
        <title>Genomic signatures of mitonuclear coevolution across populations of Tigriopus californicus.</title>
        <authorList>
            <person name="Barreto F.S."/>
            <person name="Watson E.T."/>
            <person name="Lima T.G."/>
            <person name="Willett C.S."/>
            <person name="Edmands S."/>
            <person name="Li W."/>
            <person name="Burton R.S."/>
        </authorList>
    </citation>
    <scope>NUCLEOTIDE SEQUENCE [LARGE SCALE GENOMIC DNA]</scope>
    <source>
        <strain evidence="4 5">San Diego</strain>
    </source>
</reference>
<keyword evidence="1" id="KW-1015">Disulfide bond</keyword>
<comment type="similarity">
    <text evidence="1">Belongs to the metallo-dependent hydrolases superfamily. Peptidase M19 family.</text>
</comment>
<feature type="region of interest" description="Disordered" evidence="2">
    <location>
        <begin position="411"/>
        <end position="433"/>
    </location>
</feature>
<accession>A0A553PLB5</accession>
<comment type="catalytic activity">
    <reaction evidence="1">
        <text>an L-aminoacyl-L-amino acid + H2O = 2 an L-alpha-amino acid</text>
        <dbReference type="Rhea" id="RHEA:48940"/>
        <dbReference type="ChEBI" id="CHEBI:15377"/>
        <dbReference type="ChEBI" id="CHEBI:59869"/>
        <dbReference type="ChEBI" id="CHEBI:77460"/>
        <dbReference type="EC" id="3.4.13.19"/>
    </reaction>
</comment>
<keyword evidence="1" id="KW-0449">Lipoprotein</keyword>
<dbReference type="Pfam" id="PF01244">
    <property type="entry name" value="Peptidase_M19"/>
    <property type="match status" value="1"/>
</dbReference>
<evidence type="ECO:0000256" key="3">
    <source>
        <dbReference type="SAM" id="Phobius"/>
    </source>
</evidence>
<feature type="transmembrane region" description="Helical" evidence="3">
    <location>
        <begin position="14"/>
        <end position="34"/>
    </location>
</feature>
<dbReference type="AlphaFoldDB" id="A0A553PLB5"/>
<keyword evidence="1" id="KW-0336">GPI-anchor</keyword>
<dbReference type="GO" id="GO:0046872">
    <property type="term" value="F:metal ion binding"/>
    <property type="evidence" value="ECO:0007669"/>
    <property type="project" value="UniProtKB-UniRule"/>
</dbReference>
<evidence type="ECO:0000256" key="2">
    <source>
        <dbReference type="SAM" id="MobiDB-lite"/>
    </source>
</evidence>
<keyword evidence="3" id="KW-0472">Membrane</keyword>
<dbReference type="PANTHER" id="PTHR10443">
    <property type="entry name" value="MICROSOMAL DIPEPTIDASE"/>
    <property type="match status" value="1"/>
</dbReference>
<keyword evidence="3" id="KW-0812">Transmembrane</keyword>
<dbReference type="GO" id="GO:0098552">
    <property type="term" value="C:side of membrane"/>
    <property type="evidence" value="ECO:0007669"/>
    <property type="project" value="UniProtKB-KW"/>
</dbReference>
<dbReference type="InterPro" id="IPR008257">
    <property type="entry name" value="Pept_M19"/>
</dbReference>
<keyword evidence="5" id="KW-1185">Reference proteome</keyword>
<keyword evidence="1" id="KW-0479">Metal-binding</keyword>
<dbReference type="GO" id="GO:0006508">
    <property type="term" value="P:proteolysis"/>
    <property type="evidence" value="ECO:0007669"/>
    <property type="project" value="UniProtKB-KW"/>
</dbReference>
<dbReference type="OrthoDB" id="445695at2759"/>
<comment type="subunit">
    <text evidence="1">Homodimer; disulfide-linked.</text>
</comment>
<dbReference type="PROSITE" id="PS51365">
    <property type="entry name" value="RENAL_DIPEPTIDASE_2"/>
    <property type="match status" value="1"/>
</dbReference>
<comment type="caution">
    <text evidence="4">The sequence shown here is derived from an EMBL/GenBank/DDBJ whole genome shotgun (WGS) entry which is preliminary data.</text>
</comment>
<dbReference type="SUPFAM" id="SSF51556">
    <property type="entry name" value="Metallo-dependent hydrolases"/>
    <property type="match status" value="1"/>
</dbReference>
<organism evidence="4 5">
    <name type="scientific">Tigriopus californicus</name>
    <name type="common">Marine copepod</name>
    <dbReference type="NCBI Taxonomy" id="6832"/>
    <lineage>
        <taxon>Eukaryota</taxon>
        <taxon>Metazoa</taxon>
        <taxon>Ecdysozoa</taxon>
        <taxon>Arthropoda</taxon>
        <taxon>Crustacea</taxon>
        <taxon>Multicrustacea</taxon>
        <taxon>Hexanauplia</taxon>
        <taxon>Copepoda</taxon>
        <taxon>Harpacticoida</taxon>
        <taxon>Harpacticidae</taxon>
        <taxon>Tigriopus</taxon>
    </lineage>
</organism>
<comment type="subcellular location">
    <subcellularLocation>
        <location evidence="1">Membrane</location>
        <topology evidence="1">Lipid-anchor</topology>
        <topology evidence="1">GPI-anchor</topology>
    </subcellularLocation>
</comment>
<keyword evidence="3" id="KW-1133">Transmembrane helix</keyword>
<comment type="cofactor">
    <cofactor evidence="1">
        <name>Zn(2+)</name>
        <dbReference type="ChEBI" id="CHEBI:29105"/>
    </cofactor>
</comment>
<keyword evidence="1" id="KW-0224">Dipeptidase</keyword>
<dbReference type="EMBL" id="VCGU01000003">
    <property type="protein sequence ID" value="TRY78475.1"/>
    <property type="molecule type" value="Genomic_DNA"/>
</dbReference>
<dbReference type="PANTHER" id="PTHR10443:SF12">
    <property type="entry name" value="DIPEPTIDASE"/>
    <property type="match status" value="1"/>
</dbReference>